<dbReference type="Proteomes" id="UP000053593">
    <property type="component" value="Unassembled WGS sequence"/>
</dbReference>
<protein>
    <recommendedName>
        <fullName evidence="4">Epoxide hydrolase N-terminal domain-containing protein</fullName>
    </recommendedName>
</protein>
<dbReference type="SUPFAM" id="SSF53474">
    <property type="entry name" value="alpha/beta-Hydrolases"/>
    <property type="match status" value="1"/>
</dbReference>
<evidence type="ECO:0000313" key="6">
    <source>
        <dbReference type="Proteomes" id="UP000053593"/>
    </source>
</evidence>
<dbReference type="HOGENOM" id="CLU_019414_4_2_1"/>
<comment type="similarity">
    <text evidence="1">Belongs to the peptidase S33 family.</text>
</comment>
<evidence type="ECO:0000259" key="4">
    <source>
        <dbReference type="Pfam" id="PF06441"/>
    </source>
</evidence>
<dbReference type="Gene3D" id="3.40.50.1820">
    <property type="entry name" value="alpha/beta hydrolase"/>
    <property type="match status" value="1"/>
</dbReference>
<evidence type="ECO:0000256" key="2">
    <source>
        <dbReference type="ARBA" id="ARBA00022797"/>
    </source>
</evidence>
<sequence>MFTETPFKISIPDSKLSVLQQKLALVEFPDELEGAKWDYGVPLADVKRLVARWREGFDWRVEEARLNEELPQFTRDIEVDGFGVLNIHYVHKKSEVKGAIPLLFVHGCKRVFSSRSRTETASELTWTV</sequence>
<accession>A0A0D0BXW0</accession>
<dbReference type="GO" id="GO:0004301">
    <property type="term" value="F:epoxide hydrolase activity"/>
    <property type="evidence" value="ECO:0007669"/>
    <property type="project" value="TreeGrafter"/>
</dbReference>
<proteinExistence type="inferred from homology"/>
<evidence type="ECO:0000313" key="5">
    <source>
        <dbReference type="EMBL" id="KIK60541.1"/>
    </source>
</evidence>
<dbReference type="GO" id="GO:0097176">
    <property type="term" value="P:epoxide metabolic process"/>
    <property type="evidence" value="ECO:0007669"/>
    <property type="project" value="TreeGrafter"/>
</dbReference>
<dbReference type="InterPro" id="IPR010497">
    <property type="entry name" value="Epoxide_hydro_N"/>
</dbReference>
<name>A0A0D0BXW0_9AGAR</name>
<dbReference type="EMBL" id="KN834775">
    <property type="protein sequence ID" value="KIK60541.1"/>
    <property type="molecule type" value="Genomic_DNA"/>
</dbReference>
<organism evidence="5 6">
    <name type="scientific">Collybiopsis luxurians FD-317 M1</name>
    <dbReference type="NCBI Taxonomy" id="944289"/>
    <lineage>
        <taxon>Eukaryota</taxon>
        <taxon>Fungi</taxon>
        <taxon>Dikarya</taxon>
        <taxon>Basidiomycota</taxon>
        <taxon>Agaricomycotina</taxon>
        <taxon>Agaricomycetes</taxon>
        <taxon>Agaricomycetidae</taxon>
        <taxon>Agaricales</taxon>
        <taxon>Marasmiineae</taxon>
        <taxon>Omphalotaceae</taxon>
        <taxon>Collybiopsis</taxon>
        <taxon>Collybiopsis luxurians</taxon>
    </lineage>
</organism>
<evidence type="ECO:0000256" key="1">
    <source>
        <dbReference type="ARBA" id="ARBA00010088"/>
    </source>
</evidence>
<keyword evidence="6" id="KW-1185">Reference proteome</keyword>
<dbReference type="PANTHER" id="PTHR21661:SF35">
    <property type="entry name" value="EPOXIDE HYDROLASE"/>
    <property type="match status" value="1"/>
</dbReference>
<gene>
    <name evidence="5" type="ORF">GYMLUDRAFT_226163</name>
</gene>
<reference evidence="5 6" key="1">
    <citation type="submission" date="2014-04" db="EMBL/GenBank/DDBJ databases">
        <title>Evolutionary Origins and Diversification of the Mycorrhizal Mutualists.</title>
        <authorList>
            <consortium name="DOE Joint Genome Institute"/>
            <consortium name="Mycorrhizal Genomics Consortium"/>
            <person name="Kohler A."/>
            <person name="Kuo A."/>
            <person name="Nagy L.G."/>
            <person name="Floudas D."/>
            <person name="Copeland A."/>
            <person name="Barry K.W."/>
            <person name="Cichocki N."/>
            <person name="Veneault-Fourrey C."/>
            <person name="LaButti K."/>
            <person name="Lindquist E.A."/>
            <person name="Lipzen A."/>
            <person name="Lundell T."/>
            <person name="Morin E."/>
            <person name="Murat C."/>
            <person name="Riley R."/>
            <person name="Ohm R."/>
            <person name="Sun H."/>
            <person name="Tunlid A."/>
            <person name="Henrissat B."/>
            <person name="Grigoriev I.V."/>
            <person name="Hibbett D.S."/>
            <person name="Martin F."/>
        </authorList>
    </citation>
    <scope>NUCLEOTIDE SEQUENCE [LARGE SCALE GENOMIC DNA]</scope>
    <source>
        <strain evidence="5 6">FD-317 M1</strain>
    </source>
</reference>
<dbReference type="InterPro" id="IPR029058">
    <property type="entry name" value="AB_hydrolase_fold"/>
</dbReference>
<keyword evidence="3" id="KW-0378">Hydrolase</keyword>
<dbReference type="AlphaFoldDB" id="A0A0D0BXW0"/>
<keyword evidence="2" id="KW-0058">Aromatic hydrocarbons catabolism</keyword>
<dbReference type="PANTHER" id="PTHR21661">
    <property type="entry name" value="EPOXIDE HYDROLASE 1-RELATED"/>
    <property type="match status" value="1"/>
</dbReference>
<feature type="domain" description="Epoxide hydrolase N-terminal" evidence="4">
    <location>
        <begin position="5"/>
        <end position="108"/>
    </location>
</feature>
<evidence type="ECO:0000256" key="3">
    <source>
        <dbReference type="ARBA" id="ARBA00022801"/>
    </source>
</evidence>
<dbReference type="Pfam" id="PF06441">
    <property type="entry name" value="EHN"/>
    <property type="match status" value="1"/>
</dbReference>
<dbReference type="OrthoDB" id="7130006at2759"/>